<evidence type="ECO:0000256" key="3">
    <source>
        <dbReference type="ARBA" id="ARBA00023125"/>
    </source>
</evidence>
<dbReference type="Gene3D" id="3.40.50.1360">
    <property type="match status" value="1"/>
</dbReference>
<dbReference type="AlphaFoldDB" id="A0A3N2C490"/>
<name>A0A3N2C490_9MICO</name>
<gene>
    <name evidence="7" type="ORF">EDD42_2338</name>
</gene>
<dbReference type="Proteomes" id="UP000266915">
    <property type="component" value="Unassembled WGS sequence"/>
</dbReference>
<dbReference type="SUPFAM" id="SSF100950">
    <property type="entry name" value="NagB/RpiA/CoA transferase-like"/>
    <property type="match status" value="1"/>
</dbReference>
<evidence type="ECO:0000256" key="4">
    <source>
        <dbReference type="ARBA" id="ARBA00023163"/>
    </source>
</evidence>
<dbReference type="InterPro" id="IPR007324">
    <property type="entry name" value="Sugar-bd_dom_put"/>
</dbReference>
<evidence type="ECO:0000313" key="8">
    <source>
        <dbReference type="Proteomes" id="UP000266915"/>
    </source>
</evidence>
<dbReference type="PANTHER" id="PTHR34294">
    <property type="entry name" value="TRANSCRIPTIONAL REGULATOR-RELATED"/>
    <property type="match status" value="1"/>
</dbReference>
<dbReference type="Pfam" id="PF04198">
    <property type="entry name" value="Sugar-bind"/>
    <property type="match status" value="1"/>
</dbReference>
<sequence>MIESDELLAVRAAELYYDETKTQDEIGALLGITRWKVGRLLAQARELGYIRIEIVHPRARRLPLERALRERFGLADAVVVPSPSDSADLHERVARAAADYLGAMRPVPRTLGVSWGRTLRDIADHLSDGWATGLSVVQINGGVSLNQRVGTAAATAARIAEKGRGDVTLLPSPAIFERLETKLSIESDRTVAEVLRTAAAADTYLYGAGVAGPDSALVHSGYLTAADVDVLVARGAVGDVVGRYIDAEGMIVDPTLDERTVGLGLEALRRAGRSIAVIAGAQKHAVARAVVSSGLCTVLVTDEATATALLADHEPSSAKQHTPEQELLGRNAP</sequence>
<feature type="region of interest" description="Disordered" evidence="5">
    <location>
        <begin position="311"/>
        <end position="333"/>
    </location>
</feature>
<evidence type="ECO:0000256" key="1">
    <source>
        <dbReference type="ARBA" id="ARBA00010466"/>
    </source>
</evidence>
<organism evidence="7 8">
    <name type="scientific">Plantibacter flavus</name>
    <dbReference type="NCBI Taxonomy" id="150123"/>
    <lineage>
        <taxon>Bacteria</taxon>
        <taxon>Bacillati</taxon>
        <taxon>Actinomycetota</taxon>
        <taxon>Actinomycetes</taxon>
        <taxon>Micrococcales</taxon>
        <taxon>Microbacteriaceae</taxon>
        <taxon>Plantibacter</taxon>
    </lineage>
</organism>
<keyword evidence="2" id="KW-0805">Transcription regulation</keyword>
<proteinExistence type="inferred from homology"/>
<evidence type="ECO:0000313" key="7">
    <source>
        <dbReference type="EMBL" id="ROR82250.1"/>
    </source>
</evidence>
<evidence type="ECO:0000259" key="6">
    <source>
        <dbReference type="Pfam" id="PF04198"/>
    </source>
</evidence>
<dbReference type="PANTHER" id="PTHR34294:SF1">
    <property type="entry name" value="TRANSCRIPTIONAL REGULATOR LSRR"/>
    <property type="match status" value="1"/>
</dbReference>
<dbReference type="GO" id="GO:0003677">
    <property type="term" value="F:DNA binding"/>
    <property type="evidence" value="ECO:0007669"/>
    <property type="project" value="UniProtKB-KW"/>
</dbReference>
<keyword evidence="3" id="KW-0238">DNA-binding</keyword>
<feature type="compositionally biased region" description="Basic and acidic residues" evidence="5">
    <location>
        <begin position="311"/>
        <end position="324"/>
    </location>
</feature>
<dbReference type="InterPro" id="IPR036388">
    <property type="entry name" value="WH-like_DNA-bd_sf"/>
</dbReference>
<protein>
    <submittedName>
        <fullName evidence="7">Deoxyribonucleoside regulator</fullName>
    </submittedName>
</protein>
<comment type="caution">
    <text evidence="7">The sequence shown here is derived from an EMBL/GenBank/DDBJ whole genome shotgun (WGS) entry which is preliminary data.</text>
</comment>
<keyword evidence="8" id="KW-1185">Reference proteome</keyword>
<feature type="domain" description="Sugar-binding" evidence="6">
    <location>
        <begin position="61"/>
        <end position="311"/>
    </location>
</feature>
<evidence type="ECO:0000256" key="2">
    <source>
        <dbReference type="ARBA" id="ARBA00023015"/>
    </source>
</evidence>
<dbReference type="InterPro" id="IPR037171">
    <property type="entry name" value="NagB/RpiA_transferase-like"/>
</dbReference>
<keyword evidence="4" id="KW-0804">Transcription</keyword>
<dbReference type="EMBL" id="RKHL01000001">
    <property type="protein sequence ID" value="ROR82250.1"/>
    <property type="molecule type" value="Genomic_DNA"/>
</dbReference>
<dbReference type="GO" id="GO:0030246">
    <property type="term" value="F:carbohydrate binding"/>
    <property type="evidence" value="ECO:0007669"/>
    <property type="project" value="InterPro"/>
</dbReference>
<accession>A0A3N2C490</accession>
<dbReference type="RefSeq" id="WP_083397443.1">
    <property type="nucleotide sequence ID" value="NZ_FXAP01000005.1"/>
</dbReference>
<evidence type="ECO:0000256" key="5">
    <source>
        <dbReference type="SAM" id="MobiDB-lite"/>
    </source>
</evidence>
<dbReference type="InterPro" id="IPR051054">
    <property type="entry name" value="SorC_transcr_regulators"/>
</dbReference>
<comment type="similarity">
    <text evidence="1">Belongs to the SorC transcriptional regulatory family.</text>
</comment>
<reference evidence="7 8" key="1">
    <citation type="submission" date="2018-11" db="EMBL/GenBank/DDBJ databases">
        <title>Sequencing the genomes of 1000 actinobacteria strains.</title>
        <authorList>
            <person name="Klenk H.-P."/>
        </authorList>
    </citation>
    <scope>NUCLEOTIDE SEQUENCE [LARGE SCALE GENOMIC DNA]</scope>
    <source>
        <strain evidence="7 8">DSM 14012</strain>
    </source>
</reference>
<dbReference type="Gene3D" id="1.10.10.10">
    <property type="entry name" value="Winged helix-like DNA-binding domain superfamily/Winged helix DNA-binding domain"/>
    <property type="match status" value="1"/>
</dbReference>